<dbReference type="RefSeq" id="WP_123324230.1">
    <property type="nucleotide sequence ID" value="NZ_JBHRSX010000005.1"/>
</dbReference>
<comment type="caution">
    <text evidence="4">The sequence shown here is derived from an EMBL/GenBank/DDBJ whole genome shotgun (WGS) entry which is preliminary data.</text>
</comment>
<dbReference type="Pfam" id="PF00990">
    <property type="entry name" value="GGDEF"/>
    <property type="match status" value="1"/>
</dbReference>
<dbReference type="InterPro" id="IPR000160">
    <property type="entry name" value="GGDEF_dom"/>
</dbReference>
<dbReference type="PANTHER" id="PTHR45138">
    <property type="entry name" value="REGULATORY COMPONENTS OF SENSORY TRANSDUCTION SYSTEM"/>
    <property type="match status" value="1"/>
</dbReference>
<dbReference type="CDD" id="cd01949">
    <property type="entry name" value="GGDEF"/>
    <property type="match status" value="1"/>
</dbReference>
<protein>
    <recommendedName>
        <fullName evidence="1">diguanylate cyclase</fullName>
        <ecNumber evidence="1">2.7.7.65</ecNumber>
    </recommendedName>
</protein>
<evidence type="ECO:0000259" key="3">
    <source>
        <dbReference type="PROSITE" id="PS50887"/>
    </source>
</evidence>
<accession>A0ABV7JTL5</accession>
<evidence type="ECO:0000256" key="2">
    <source>
        <dbReference type="ARBA" id="ARBA00034247"/>
    </source>
</evidence>
<comment type="catalytic activity">
    <reaction evidence="2">
        <text>2 GTP = 3',3'-c-di-GMP + 2 diphosphate</text>
        <dbReference type="Rhea" id="RHEA:24898"/>
        <dbReference type="ChEBI" id="CHEBI:33019"/>
        <dbReference type="ChEBI" id="CHEBI:37565"/>
        <dbReference type="ChEBI" id="CHEBI:58805"/>
        <dbReference type="EC" id="2.7.7.65"/>
    </reaction>
</comment>
<keyword evidence="5" id="KW-1185">Reference proteome</keyword>
<organism evidence="4 5">
    <name type="scientific">Alteromonas oceani</name>
    <dbReference type="NCBI Taxonomy" id="2071609"/>
    <lineage>
        <taxon>Bacteria</taxon>
        <taxon>Pseudomonadati</taxon>
        <taxon>Pseudomonadota</taxon>
        <taxon>Gammaproteobacteria</taxon>
        <taxon>Alteromonadales</taxon>
        <taxon>Alteromonadaceae</taxon>
        <taxon>Alteromonas/Salinimonas group</taxon>
        <taxon>Alteromonas</taxon>
    </lineage>
</organism>
<dbReference type="PANTHER" id="PTHR45138:SF9">
    <property type="entry name" value="DIGUANYLATE CYCLASE DGCM-RELATED"/>
    <property type="match status" value="1"/>
</dbReference>
<dbReference type="InterPro" id="IPR029787">
    <property type="entry name" value="Nucleotide_cyclase"/>
</dbReference>
<dbReference type="SMART" id="SM00267">
    <property type="entry name" value="GGDEF"/>
    <property type="match status" value="1"/>
</dbReference>
<gene>
    <name evidence="4" type="ORF">ACFOEW_01460</name>
</gene>
<dbReference type="NCBIfam" id="TIGR00254">
    <property type="entry name" value="GGDEF"/>
    <property type="match status" value="1"/>
</dbReference>
<evidence type="ECO:0000256" key="1">
    <source>
        <dbReference type="ARBA" id="ARBA00012528"/>
    </source>
</evidence>
<dbReference type="Proteomes" id="UP001595477">
    <property type="component" value="Unassembled WGS sequence"/>
</dbReference>
<dbReference type="EC" id="2.7.7.65" evidence="1"/>
<dbReference type="EMBL" id="JBHRSX010000005">
    <property type="protein sequence ID" value="MFC3200482.1"/>
    <property type="molecule type" value="Genomic_DNA"/>
</dbReference>
<reference evidence="5" key="1">
    <citation type="journal article" date="2019" name="Int. J. Syst. Evol. Microbiol.">
        <title>The Global Catalogue of Microorganisms (GCM) 10K type strain sequencing project: providing services to taxonomists for standard genome sequencing and annotation.</title>
        <authorList>
            <consortium name="The Broad Institute Genomics Platform"/>
            <consortium name="The Broad Institute Genome Sequencing Center for Infectious Disease"/>
            <person name="Wu L."/>
            <person name="Ma J."/>
        </authorList>
    </citation>
    <scope>NUCLEOTIDE SEQUENCE [LARGE SCALE GENOMIC DNA]</scope>
    <source>
        <strain evidence="5">KCTC 52449</strain>
    </source>
</reference>
<dbReference type="InterPro" id="IPR050469">
    <property type="entry name" value="Diguanylate_Cyclase"/>
</dbReference>
<dbReference type="Gene3D" id="3.30.70.270">
    <property type="match status" value="1"/>
</dbReference>
<dbReference type="SUPFAM" id="SSF55073">
    <property type="entry name" value="Nucleotide cyclase"/>
    <property type="match status" value="1"/>
</dbReference>
<evidence type="ECO:0000313" key="4">
    <source>
        <dbReference type="EMBL" id="MFC3200482.1"/>
    </source>
</evidence>
<dbReference type="InterPro" id="IPR043128">
    <property type="entry name" value="Rev_trsase/Diguanyl_cyclase"/>
</dbReference>
<name>A0ABV7JTL5_9ALTE</name>
<proteinExistence type="predicted"/>
<feature type="domain" description="GGDEF" evidence="3">
    <location>
        <begin position="181"/>
        <end position="311"/>
    </location>
</feature>
<dbReference type="PROSITE" id="PS50887">
    <property type="entry name" value="GGDEF"/>
    <property type="match status" value="1"/>
</dbReference>
<evidence type="ECO:0000313" key="5">
    <source>
        <dbReference type="Proteomes" id="UP001595477"/>
    </source>
</evidence>
<sequence length="311" mass="35031">MSAEPVSLIDKHISTDVILSSIKNPALVLSLSGKIARLNRRCRQFLPNVREGRLLGEYCEEAGVFGSLRQMIRHARSASGLHPCRLQAKHTEAPGSWLGFFSVLCSQITQKPIAILLEVDDHKVERENRLLALDHDADKRLTALRQFHQDGIHDPLTGLKNRRYMDSFLKMECDLIKRQSVGGTLVVVDIDHFKRVNDIYGHNAGDKVISAVANRLEKRLRDSDVACRWGGEEFVLFLHNTSGHRAFSTCEELRTLIQQHQVEFESRSLSVTASFGITSMQTEDSPQSVFARADKALYQAKTMGRNQVQVV</sequence>